<dbReference type="AlphaFoldDB" id="A0A1H1JYN7"/>
<sequence>MSLTRFLIAKLARVDEDFAGRAISTAHAQDELNTSPPREFARGAGAMAYALALFIHRKPVHFYVGLTGLIIFPLYMLGRIAAFLVEWGVHHYGG</sequence>
<evidence type="ECO:0000313" key="3">
    <source>
        <dbReference type="Proteomes" id="UP000183487"/>
    </source>
</evidence>
<keyword evidence="1" id="KW-0812">Transmembrane</keyword>
<dbReference type="EMBL" id="FNKP01000004">
    <property type="protein sequence ID" value="SDR54890.1"/>
    <property type="molecule type" value="Genomic_DNA"/>
</dbReference>
<protein>
    <submittedName>
        <fullName evidence="2">Uncharacterized protein</fullName>
    </submittedName>
</protein>
<reference evidence="3" key="1">
    <citation type="submission" date="2016-10" db="EMBL/GenBank/DDBJ databases">
        <authorList>
            <person name="Varghese N."/>
        </authorList>
    </citation>
    <scope>NUCLEOTIDE SEQUENCE [LARGE SCALE GENOMIC DNA]</scope>
    <source>
        <strain evidence="3">GAS106B</strain>
    </source>
</reference>
<keyword evidence="3" id="KW-1185">Reference proteome</keyword>
<dbReference type="OrthoDB" id="9021034at2"/>
<accession>A0A1H1JYN7</accession>
<keyword evidence="1" id="KW-0472">Membrane</keyword>
<evidence type="ECO:0000313" key="2">
    <source>
        <dbReference type="EMBL" id="SDR54890.1"/>
    </source>
</evidence>
<feature type="transmembrane region" description="Helical" evidence="1">
    <location>
        <begin position="62"/>
        <end position="85"/>
    </location>
</feature>
<proteinExistence type="predicted"/>
<dbReference type="RefSeq" id="WP_074774943.1">
    <property type="nucleotide sequence ID" value="NZ_FNKP01000004.1"/>
</dbReference>
<gene>
    <name evidence="2" type="ORF">SAMN05443245_7532</name>
</gene>
<organism evidence="2 3">
    <name type="scientific">Paraburkholderia fungorum</name>
    <dbReference type="NCBI Taxonomy" id="134537"/>
    <lineage>
        <taxon>Bacteria</taxon>
        <taxon>Pseudomonadati</taxon>
        <taxon>Pseudomonadota</taxon>
        <taxon>Betaproteobacteria</taxon>
        <taxon>Burkholderiales</taxon>
        <taxon>Burkholderiaceae</taxon>
        <taxon>Paraburkholderia</taxon>
    </lineage>
</organism>
<dbReference type="Proteomes" id="UP000183487">
    <property type="component" value="Unassembled WGS sequence"/>
</dbReference>
<keyword evidence="1" id="KW-1133">Transmembrane helix</keyword>
<evidence type="ECO:0000256" key="1">
    <source>
        <dbReference type="SAM" id="Phobius"/>
    </source>
</evidence>
<name>A0A1H1JYN7_9BURK</name>